<keyword evidence="1" id="KW-0732">Signal</keyword>
<organism evidence="2 3">
    <name type="scientific">Romanomermis culicivorax</name>
    <name type="common">Nematode worm</name>
    <dbReference type="NCBI Taxonomy" id="13658"/>
    <lineage>
        <taxon>Eukaryota</taxon>
        <taxon>Metazoa</taxon>
        <taxon>Ecdysozoa</taxon>
        <taxon>Nematoda</taxon>
        <taxon>Enoplea</taxon>
        <taxon>Dorylaimia</taxon>
        <taxon>Mermithida</taxon>
        <taxon>Mermithoidea</taxon>
        <taxon>Mermithidae</taxon>
        <taxon>Romanomermis</taxon>
    </lineage>
</organism>
<sequence>NTFLLINYVSLPLLIEAKCQIICESSYYQDRDDNVLIIPVSLLEYDGKVDDKEIVIKEYAQKPKVCTSDFVHIFKDDVFSDQWYGETDIWSSLMELLLNLTLHGINDDFERVQFVLHAQSLSSERHTAENLNHRFEEMLENWKIDKTKVHMVLCDGGTYIVKALGLSELQSVALKDQ</sequence>
<accession>A0A915K4T5</accession>
<protein>
    <submittedName>
        <fullName evidence="3">Uncharacterized protein</fullName>
    </submittedName>
</protein>
<dbReference type="Proteomes" id="UP000887565">
    <property type="component" value="Unplaced"/>
</dbReference>
<dbReference type="SUPFAM" id="SSF53098">
    <property type="entry name" value="Ribonuclease H-like"/>
    <property type="match status" value="1"/>
</dbReference>
<evidence type="ECO:0000256" key="1">
    <source>
        <dbReference type="SAM" id="SignalP"/>
    </source>
</evidence>
<keyword evidence="2" id="KW-1185">Reference proteome</keyword>
<evidence type="ECO:0000313" key="2">
    <source>
        <dbReference type="Proteomes" id="UP000887565"/>
    </source>
</evidence>
<evidence type="ECO:0000313" key="3">
    <source>
        <dbReference type="WBParaSite" id="nRc.2.0.1.t33731-RA"/>
    </source>
</evidence>
<feature type="chain" id="PRO_5036719273" evidence="1">
    <location>
        <begin position="20"/>
        <end position="177"/>
    </location>
</feature>
<feature type="signal peptide" evidence="1">
    <location>
        <begin position="1"/>
        <end position="19"/>
    </location>
</feature>
<dbReference type="WBParaSite" id="nRc.2.0.1.t33731-RA">
    <property type="protein sequence ID" value="nRc.2.0.1.t33731-RA"/>
    <property type="gene ID" value="nRc.2.0.1.g33731"/>
</dbReference>
<proteinExistence type="predicted"/>
<dbReference type="AlphaFoldDB" id="A0A915K4T5"/>
<dbReference type="InterPro" id="IPR012337">
    <property type="entry name" value="RNaseH-like_sf"/>
</dbReference>
<name>A0A915K4T5_ROMCU</name>
<reference evidence="3" key="1">
    <citation type="submission" date="2022-11" db="UniProtKB">
        <authorList>
            <consortium name="WormBaseParasite"/>
        </authorList>
    </citation>
    <scope>IDENTIFICATION</scope>
</reference>